<comment type="caution">
    <text evidence="2">The sequence shown here is derived from an EMBL/GenBank/DDBJ whole genome shotgun (WGS) entry which is preliminary data.</text>
</comment>
<reference evidence="2 3" key="2">
    <citation type="journal article" date="2019" name="G3 (Bethesda)">
        <title>Hybrid Assembly of the Genome of the Entomopathogenic Nematode Steinernema carpocapsae Identifies the X-Chromosome.</title>
        <authorList>
            <person name="Serra L."/>
            <person name="Macchietto M."/>
            <person name="Macias-Munoz A."/>
            <person name="McGill C.J."/>
            <person name="Rodriguez I.M."/>
            <person name="Rodriguez B."/>
            <person name="Murad R."/>
            <person name="Mortazavi A."/>
        </authorList>
    </citation>
    <scope>NUCLEOTIDE SEQUENCE [LARGE SCALE GENOMIC DNA]</scope>
    <source>
        <strain evidence="2 3">ALL</strain>
    </source>
</reference>
<dbReference type="AlphaFoldDB" id="A0A4U8UKI4"/>
<proteinExistence type="predicted"/>
<organism evidence="2 3">
    <name type="scientific">Steinernema carpocapsae</name>
    <name type="common">Entomopathogenic nematode</name>
    <dbReference type="NCBI Taxonomy" id="34508"/>
    <lineage>
        <taxon>Eukaryota</taxon>
        <taxon>Metazoa</taxon>
        <taxon>Ecdysozoa</taxon>
        <taxon>Nematoda</taxon>
        <taxon>Chromadorea</taxon>
        <taxon>Rhabditida</taxon>
        <taxon>Tylenchina</taxon>
        <taxon>Panagrolaimomorpha</taxon>
        <taxon>Strongyloidoidea</taxon>
        <taxon>Steinernematidae</taxon>
        <taxon>Steinernema</taxon>
    </lineage>
</organism>
<keyword evidence="3" id="KW-1185">Reference proteome</keyword>
<accession>A0A4U8UKI4</accession>
<evidence type="ECO:0000313" key="3">
    <source>
        <dbReference type="Proteomes" id="UP000298663"/>
    </source>
</evidence>
<gene>
    <name evidence="2" type="ORF">L596_000454</name>
</gene>
<dbReference type="EMBL" id="AZBU02000001">
    <property type="protein sequence ID" value="TMS32637.1"/>
    <property type="molecule type" value="Genomic_DNA"/>
</dbReference>
<name>A0A4U8UKI4_STECR</name>
<evidence type="ECO:0000313" key="2">
    <source>
        <dbReference type="EMBL" id="TMS32637.1"/>
    </source>
</evidence>
<protein>
    <submittedName>
        <fullName evidence="2">Uncharacterized protein</fullName>
    </submittedName>
</protein>
<reference evidence="2 3" key="1">
    <citation type="journal article" date="2015" name="Genome Biol.">
        <title>Comparative genomics of Steinernema reveals deeply conserved gene regulatory networks.</title>
        <authorList>
            <person name="Dillman A.R."/>
            <person name="Macchietto M."/>
            <person name="Porter C.F."/>
            <person name="Rogers A."/>
            <person name="Williams B."/>
            <person name="Antoshechkin I."/>
            <person name="Lee M.M."/>
            <person name="Goodwin Z."/>
            <person name="Lu X."/>
            <person name="Lewis E.E."/>
            <person name="Goodrich-Blair H."/>
            <person name="Stock S.P."/>
            <person name="Adams B.J."/>
            <person name="Sternberg P.W."/>
            <person name="Mortazavi A."/>
        </authorList>
    </citation>
    <scope>NUCLEOTIDE SEQUENCE [LARGE SCALE GENOMIC DNA]</scope>
    <source>
        <strain evidence="2 3">ALL</strain>
    </source>
</reference>
<feature type="compositionally biased region" description="Low complexity" evidence="1">
    <location>
        <begin position="66"/>
        <end position="76"/>
    </location>
</feature>
<dbReference type="Proteomes" id="UP000298663">
    <property type="component" value="Chromosome X"/>
</dbReference>
<sequence length="139" mass="15187">MPDPLGLVSASPFQNRRYFAPSSAASPRRVSEGGNDDPGSSWTLRASVCKVAEAVEVEAGRYVRGGAASTSSNGAAKPEVLKSPTSPQVRKYSKEICIFSGFRYTFQKSNVTCGFARKPQFEDRDLFTCNLFTLGFFRI</sequence>
<feature type="region of interest" description="Disordered" evidence="1">
    <location>
        <begin position="19"/>
        <end position="41"/>
    </location>
</feature>
<evidence type="ECO:0000256" key="1">
    <source>
        <dbReference type="SAM" id="MobiDB-lite"/>
    </source>
</evidence>
<dbReference type="EMBL" id="CM016762">
    <property type="protein sequence ID" value="TMS32637.1"/>
    <property type="molecule type" value="Genomic_DNA"/>
</dbReference>
<feature type="region of interest" description="Disordered" evidence="1">
    <location>
        <begin position="66"/>
        <end position="88"/>
    </location>
</feature>